<feature type="transmembrane region" description="Helical" evidence="1">
    <location>
        <begin position="46"/>
        <end position="65"/>
    </location>
</feature>
<reference evidence="2" key="1">
    <citation type="journal article" date="2005" name="J. Bacteriol.">
        <title>Different foreign genes incidentally integrated into the same locus of the Streptococcus suis genome.</title>
        <authorList>
            <person name="Sekizaki T."/>
            <person name="Takamatsu D."/>
            <person name="Osaki M."/>
            <person name="Shimoji Y."/>
        </authorList>
    </citation>
    <scope>NUCLEOTIDE SEQUENCE</scope>
    <source>
        <strain evidence="2">8830</strain>
    </source>
</reference>
<keyword evidence="1" id="KW-1133">Transmembrane helix</keyword>
<feature type="transmembrane region" description="Helical" evidence="1">
    <location>
        <begin position="86"/>
        <end position="106"/>
    </location>
</feature>
<keyword evidence="1" id="KW-0812">Transmembrane</keyword>
<organism evidence="2">
    <name type="scientific">Streptococcus suis</name>
    <dbReference type="NCBI Taxonomy" id="1307"/>
    <lineage>
        <taxon>Bacteria</taxon>
        <taxon>Bacillati</taxon>
        <taxon>Bacillota</taxon>
        <taxon>Bacilli</taxon>
        <taxon>Lactobacillales</taxon>
        <taxon>Streptococcaceae</taxon>
        <taxon>Streptococcus</taxon>
    </lineage>
</organism>
<protein>
    <submittedName>
        <fullName evidence="2">SepS12A protein</fullName>
    </submittedName>
</protein>
<gene>
    <name evidence="2" type="primary">sepS12A</name>
</gene>
<name>Q5H820_STRSU</name>
<keyword evidence="1" id="KW-0472">Membrane</keyword>
<evidence type="ECO:0000256" key="1">
    <source>
        <dbReference type="SAM" id="Phobius"/>
    </source>
</evidence>
<sequence length="150" mass="16916">MKKGRIKRNIATICIFLATLSISLLTNFSPAKINNFTDLMSASLSFSSIATALFFSCFSLIPAFTNSQLVKKLKQLKWDYKVMDKLMHSSLIFLISSIFSFIELFFCSTDNSRLSQIVTAIWISTTITGLFNTVFLVILLIKLFDLATDE</sequence>
<dbReference type="EMBL" id="AB183837">
    <property type="protein sequence ID" value="BAD88674.1"/>
    <property type="molecule type" value="Genomic_DNA"/>
</dbReference>
<dbReference type="AlphaFoldDB" id="Q5H820"/>
<feature type="transmembrane region" description="Helical" evidence="1">
    <location>
        <begin position="118"/>
        <end position="141"/>
    </location>
</feature>
<proteinExistence type="predicted"/>
<accession>Q5H820</accession>
<evidence type="ECO:0000313" key="2">
    <source>
        <dbReference type="EMBL" id="BAD88674.1"/>
    </source>
</evidence>